<dbReference type="Gene3D" id="1.10.940.10">
    <property type="entry name" value="NusB-like"/>
    <property type="match status" value="1"/>
</dbReference>
<keyword evidence="4" id="KW-0694">RNA-binding</keyword>
<keyword evidence="1" id="KW-0489">Methyltransferase</keyword>
<dbReference type="InterPro" id="IPR023267">
    <property type="entry name" value="RCMT"/>
</dbReference>
<dbReference type="Gene3D" id="3.40.50.150">
    <property type="entry name" value="Vaccinia Virus protein VP39"/>
    <property type="match status" value="1"/>
</dbReference>
<dbReference type="AlphaFoldDB" id="A0A381SBS1"/>
<organism evidence="6">
    <name type="scientific">marine metagenome</name>
    <dbReference type="NCBI Taxonomy" id="408172"/>
    <lineage>
        <taxon>unclassified sequences</taxon>
        <taxon>metagenomes</taxon>
        <taxon>ecological metagenomes</taxon>
    </lineage>
</organism>
<keyword evidence="3" id="KW-0949">S-adenosyl-L-methionine</keyword>
<accession>A0A381SBS1</accession>
<dbReference type="InterPro" id="IPR001678">
    <property type="entry name" value="MeTrfase_RsmB-F_NOP2_dom"/>
</dbReference>
<dbReference type="GO" id="GO:0008173">
    <property type="term" value="F:RNA methyltransferase activity"/>
    <property type="evidence" value="ECO:0007669"/>
    <property type="project" value="InterPro"/>
</dbReference>
<evidence type="ECO:0000313" key="6">
    <source>
        <dbReference type="EMBL" id="SVA01466.1"/>
    </source>
</evidence>
<dbReference type="SUPFAM" id="SSF48013">
    <property type="entry name" value="NusB-like"/>
    <property type="match status" value="1"/>
</dbReference>
<dbReference type="SUPFAM" id="SSF53335">
    <property type="entry name" value="S-adenosyl-L-methionine-dependent methyltransferases"/>
    <property type="match status" value="1"/>
</dbReference>
<dbReference type="PANTHER" id="PTHR22807:SF53">
    <property type="entry name" value="RIBOSOMAL RNA SMALL SUBUNIT METHYLTRANSFERASE B-RELATED"/>
    <property type="match status" value="1"/>
</dbReference>
<dbReference type="InterPro" id="IPR006027">
    <property type="entry name" value="NusB_RsmB_TIM44"/>
</dbReference>
<reference evidence="6" key="1">
    <citation type="submission" date="2018-05" db="EMBL/GenBank/DDBJ databases">
        <authorList>
            <person name="Lanie J.A."/>
            <person name="Ng W.-L."/>
            <person name="Kazmierczak K.M."/>
            <person name="Andrzejewski T.M."/>
            <person name="Davidsen T.M."/>
            <person name="Wayne K.J."/>
            <person name="Tettelin H."/>
            <person name="Glass J.I."/>
            <person name="Rusch D."/>
            <person name="Podicherti R."/>
            <person name="Tsui H.-C.T."/>
            <person name="Winkler M.E."/>
        </authorList>
    </citation>
    <scope>NUCLEOTIDE SEQUENCE</scope>
</reference>
<gene>
    <name evidence="6" type="ORF">METZ01_LOCUS54320</name>
</gene>
<dbReference type="Pfam" id="PF01189">
    <property type="entry name" value="Methyltr_RsmB-F"/>
    <property type="match status" value="1"/>
</dbReference>
<dbReference type="Pfam" id="PF01029">
    <property type="entry name" value="NusB"/>
    <property type="match status" value="1"/>
</dbReference>
<evidence type="ECO:0000259" key="5">
    <source>
        <dbReference type="PROSITE" id="PS51686"/>
    </source>
</evidence>
<dbReference type="GO" id="GO:0001510">
    <property type="term" value="P:RNA methylation"/>
    <property type="evidence" value="ECO:0007669"/>
    <property type="project" value="InterPro"/>
</dbReference>
<feature type="non-terminal residue" evidence="6">
    <location>
        <position position="1"/>
    </location>
</feature>
<evidence type="ECO:0000256" key="1">
    <source>
        <dbReference type="ARBA" id="ARBA00022603"/>
    </source>
</evidence>
<sequence>VLGRIERDGAYANLALRAALDRCDLDRRDRAFATDLVYGTTRMRRACDYLLNQFIEHDVEPAVRTVLRLGAYQLHWAGVPAHAAVDATVSEAPQRARGLCNAVLRRVADYQPDWPGPAVQHSYPDWLVDRLVADLGSDHALTTLAAMNEPALPVARQDGYRQDRASQLVSTLVADGIRPDGGPVLDVCAAPGGKATALASVGALVVAGDASVGRLGLVGDNARQLGLHLSMVAADGRWPPFRPGAFQSVLVDAPCSGLGVLRRRADARWRVVESDVSDLAGLQVKLLRAVLPLVMPGGLLFYSVCTLTAAETVDVDEAFRGATDARPAGPMPEPWRPHGTGGLLLPQDLDSEGMAVFAYRVG</sequence>
<dbReference type="PANTHER" id="PTHR22807">
    <property type="entry name" value="NOP2 YEAST -RELATED NOL1/NOP2/FMU SUN DOMAIN-CONTAINING"/>
    <property type="match status" value="1"/>
</dbReference>
<keyword evidence="2" id="KW-0808">Transferase</keyword>
<name>A0A381SBS1_9ZZZZ</name>
<protein>
    <recommendedName>
        <fullName evidence="5">SAM-dependent MTase RsmB/NOP-type domain-containing protein</fullName>
    </recommendedName>
</protein>
<evidence type="ECO:0000256" key="2">
    <source>
        <dbReference type="ARBA" id="ARBA00022679"/>
    </source>
</evidence>
<evidence type="ECO:0000256" key="3">
    <source>
        <dbReference type="ARBA" id="ARBA00022691"/>
    </source>
</evidence>
<dbReference type="GO" id="GO:0003723">
    <property type="term" value="F:RNA binding"/>
    <property type="evidence" value="ECO:0007669"/>
    <property type="project" value="UniProtKB-KW"/>
</dbReference>
<dbReference type="InterPro" id="IPR035926">
    <property type="entry name" value="NusB-like_sf"/>
</dbReference>
<dbReference type="GO" id="GO:0006355">
    <property type="term" value="P:regulation of DNA-templated transcription"/>
    <property type="evidence" value="ECO:0007669"/>
    <property type="project" value="InterPro"/>
</dbReference>
<dbReference type="InterPro" id="IPR029063">
    <property type="entry name" value="SAM-dependent_MTases_sf"/>
</dbReference>
<dbReference type="PRINTS" id="PR02008">
    <property type="entry name" value="RCMTFAMILY"/>
</dbReference>
<feature type="domain" description="SAM-dependent MTase RsmB/NOP-type" evidence="5">
    <location>
        <begin position="160"/>
        <end position="362"/>
    </location>
</feature>
<evidence type="ECO:0000256" key="4">
    <source>
        <dbReference type="ARBA" id="ARBA00022884"/>
    </source>
</evidence>
<dbReference type="PROSITE" id="PS51686">
    <property type="entry name" value="SAM_MT_RSMB_NOP"/>
    <property type="match status" value="1"/>
</dbReference>
<proteinExistence type="predicted"/>
<dbReference type="EMBL" id="UINC01002906">
    <property type="protein sequence ID" value="SVA01466.1"/>
    <property type="molecule type" value="Genomic_DNA"/>
</dbReference>
<dbReference type="InterPro" id="IPR049560">
    <property type="entry name" value="MeTrfase_RsmB-F_NOP2_cat"/>
</dbReference>